<dbReference type="EMBL" id="QXTE01000090">
    <property type="protein sequence ID" value="TFK06980.1"/>
    <property type="molecule type" value="Genomic_DNA"/>
</dbReference>
<dbReference type="AlphaFoldDB" id="A0A4D9EL72"/>
<keyword evidence="2" id="KW-1185">Reference proteome</keyword>
<evidence type="ECO:0000313" key="2">
    <source>
        <dbReference type="Proteomes" id="UP000297703"/>
    </source>
</evidence>
<dbReference type="Proteomes" id="UP000297703">
    <property type="component" value="Unassembled WGS sequence"/>
</dbReference>
<accession>A0A4D9EL72</accession>
<comment type="caution">
    <text evidence="1">The sequence shown here is derived from an EMBL/GenBank/DDBJ whole genome shotgun (WGS) entry which is preliminary data.</text>
</comment>
<dbReference type="GO" id="GO:0016301">
    <property type="term" value="F:kinase activity"/>
    <property type="evidence" value="ECO:0007669"/>
    <property type="project" value="UniProtKB-KW"/>
</dbReference>
<name>A0A4D9EL72_9SAUR</name>
<organism evidence="1 2">
    <name type="scientific">Platysternon megacephalum</name>
    <name type="common">big-headed turtle</name>
    <dbReference type="NCBI Taxonomy" id="55544"/>
    <lineage>
        <taxon>Eukaryota</taxon>
        <taxon>Metazoa</taxon>
        <taxon>Chordata</taxon>
        <taxon>Craniata</taxon>
        <taxon>Vertebrata</taxon>
        <taxon>Euteleostomi</taxon>
        <taxon>Archelosauria</taxon>
        <taxon>Testudinata</taxon>
        <taxon>Testudines</taxon>
        <taxon>Cryptodira</taxon>
        <taxon>Durocryptodira</taxon>
        <taxon>Testudinoidea</taxon>
        <taxon>Platysternidae</taxon>
        <taxon>Platysternon</taxon>
    </lineage>
</organism>
<reference evidence="1 2" key="1">
    <citation type="submission" date="2019-04" db="EMBL/GenBank/DDBJ databases">
        <title>Draft genome of the big-headed turtle Platysternon megacephalum.</title>
        <authorList>
            <person name="Gong S."/>
        </authorList>
    </citation>
    <scope>NUCLEOTIDE SEQUENCE [LARGE SCALE GENOMIC DNA]</scope>
    <source>
        <strain evidence="1">DO16091913</strain>
        <tissue evidence="1">Muscle</tissue>
    </source>
</reference>
<keyword evidence="1" id="KW-0418">Kinase</keyword>
<keyword evidence="1" id="KW-0808">Transferase</keyword>
<sequence length="129" mass="14411">MALVLPPVSLFPRRCSSAQSLGRETAGSIQRAAAVVKNQNPFPLVPQLGQASQFDSQACWDFNVLPLLHLIFPFSYSPTQESNHQATISATSLLVQFAKRRANTQRGCEFNQHFQTQPLIWKKLFLGEP</sequence>
<proteinExistence type="predicted"/>
<protein>
    <submittedName>
        <fullName evidence="1">Serine/threonine-protein kinase DCLK1</fullName>
    </submittedName>
</protein>
<evidence type="ECO:0000313" key="1">
    <source>
        <dbReference type="EMBL" id="TFK06980.1"/>
    </source>
</evidence>
<reference evidence="1 2" key="2">
    <citation type="submission" date="2019-04" db="EMBL/GenBank/DDBJ databases">
        <title>The genome sequence of big-headed turtle.</title>
        <authorList>
            <person name="Gong S."/>
        </authorList>
    </citation>
    <scope>NUCLEOTIDE SEQUENCE [LARGE SCALE GENOMIC DNA]</scope>
    <source>
        <strain evidence="1">DO16091913</strain>
        <tissue evidence="1">Muscle</tissue>
    </source>
</reference>
<gene>
    <name evidence="1" type="ORF">DR999_PMT10143</name>
</gene>